<evidence type="ECO:0000256" key="8">
    <source>
        <dbReference type="SAM" id="MobiDB-lite"/>
    </source>
</evidence>
<reference evidence="10 11" key="1">
    <citation type="submission" date="2018-12" db="EMBL/GenBank/DDBJ databases">
        <authorList>
            <person name="Yang Y."/>
        </authorList>
    </citation>
    <scope>NUCLEOTIDE SEQUENCE [LARGE SCALE GENOMIC DNA]</scope>
    <source>
        <strain evidence="10 11">GSF71</strain>
    </source>
</reference>
<dbReference type="InterPro" id="IPR000262">
    <property type="entry name" value="FMN-dep_DH"/>
</dbReference>
<comment type="cofactor">
    <cofactor evidence="1">
        <name>FMN</name>
        <dbReference type="ChEBI" id="CHEBI:58210"/>
    </cofactor>
</comment>
<dbReference type="PANTHER" id="PTHR10578">
    <property type="entry name" value="S -2-HYDROXY-ACID OXIDASE-RELATED"/>
    <property type="match status" value="1"/>
</dbReference>
<feature type="binding site" evidence="7">
    <location>
        <position position="287"/>
    </location>
    <ligand>
        <name>glyoxylate</name>
        <dbReference type="ChEBI" id="CHEBI:36655"/>
    </ligand>
</feature>
<dbReference type="CDD" id="cd02809">
    <property type="entry name" value="alpha_hydroxyacid_oxid_FMN"/>
    <property type="match status" value="1"/>
</dbReference>
<dbReference type="InterPro" id="IPR012133">
    <property type="entry name" value="Alpha-hydoxy_acid_DH_FMN"/>
</dbReference>
<dbReference type="OrthoDB" id="9770452at2"/>
<accession>A0A433JAA3</accession>
<dbReference type="RefSeq" id="WP_126997884.1">
    <property type="nucleotide sequence ID" value="NZ_JBNPXW010000005.1"/>
</dbReference>
<feature type="binding site" evidence="7">
    <location>
        <position position="284"/>
    </location>
    <ligand>
        <name>glyoxylate</name>
        <dbReference type="ChEBI" id="CHEBI:36655"/>
    </ligand>
</feature>
<dbReference type="NCBIfam" id="NF008398">
    <property type="entry name" value="PRK11197.1"/>
    <property type="match status" value="1"/>
</dbReference>
<dbReference type="FunFam" id="3.20.20.70:FF:000029">
    <property type="entry name" value="L-lactate dehydrogenase"/>
    <property type="match status" value="1"/>
</dbReference>
<comment type="similarity">
    <text evidence="5">Belongs to the FMN-dependent alpha-hydroxy acid dehydrogenase family.</text>
</comment>
<evidence type="ECO:0000256" key="2">
    <source>
        <dbReference type="ARBA" id="ARBA00022630"/>
    </source>
</evidence>
<proteinExistence type="inferred from homology"/>
<keyword evidence="2 7" id="KW-0285">Flavoprotein</keyword>
<feature type="binding site" evidence="7">
    <location>
        <position position="33"/>
    </location>
    <ligand>
        <name>glyoxylate</name>
        <dbReference type="ChEBI" id="CHEBI:36655"/>
    </ligand>
</feature>
<feature type="binding site" evidence="7">
    <location>
        <position position="282"/>
    </location>
    <ligand>
        <name>FMN</name>
        <dbReference type="ChEBI" id="CHEBI:58210"/>
    </ligand>
</feature>
<gene>
    <name evidence="10" type="ORF">EJ913_11550</name>
</gene>
<dbReference type="GO" id="GO:0004459">
    <property type="term" value="F:L-lactate dehydrogenase (NAD+) activity"/>
    <property type="evidence" value="ECO:0007669"/>
    <property type="project" value="TreeGrafter"/>
</dbReference>
<feature type="binding site" evidence="7">
    <location>
        <begin position="86"/>
        <end position="88"/>
    </location>
    <ligand>
        <name>FMN</name>
        <dbReference type="ChEBI" id="CHEBI:58210"/>
    </ligand>
</feature>
<feature type="binding site" evidence="7">
    <location>
        <position position="136"/>
    </location>
    <ligand>
        <name>FMN</name>
        <dbReference type="ChEBI" id="CHEBI:58210"/>
    </ligand>
</feature>
<evidence type="ECO:0000256" key="5">
    <source>
        <dbReference type="ARBA" id="ARBA00024042"/>
    </source>
</evidence>
<evidence type="ECO:0000256" key="3">
    <source>
        <dbReference type="ARBA" id="ARBA00022643"/>
    </source>
</evidence>
<dbReference type="EMBL" id="RZIJ01000007">
    <property type="protein sequence ID" value="RUQ72180.1"/>
    <property type="molecule type" value="Genomic_DNA"/>
</dbReference>
<evidence type="ECO:0000256" key="6">
    <source>
        <dbReference type="PIRSR" id="PIRSR000138-1"/>
    </source>
</evidence>
<feature type="binding site" evidence="7">
    <location>
        <begin position="338"/>
        <end position="339"/>
    </location>
    <ligand>
        <name>FMN</name>
        <dbReference type="ChEBI" id="CHEBI:58210"/>
    </ligand>
</feature>
<dbReference type="Gene3D" id="3.20.20.70">
    <property type="entry name" value="Aldolase class I"/>
    <property type="match status" value="1"/>
</dbReference>
<dbReference type="InterPro" id="IPR013785">
    <property type="entry name" value="Aldolase_TIM"/>
</dbReference>
<feature type="binding site" evidence="7">
    <location>
        <position position="260"/>
    </location>
    <ligand>
        <name>glyoxylate</name>
        <dbReference type="ChEBI" id="CHEBI:36655"/>
    </ligand>
</feature>
<evidence type="ECO:0000259" key="9">
    <source>
        <dbReference type="PROSITE" id="PS51349"/>
    </source>
</evidence>
<dbReference type="PROSITE" id="PS00557">
    <property type="entry name" value="FMN_HYDROXY_ACID_DH_1"/>
    <property type="match status" value="1"/>
</dbReference>
<evidence type="ECO:0000313" key="11">
    <source>
        <dbReference type="Proteomes" id="UP000280346"/>
    </source>
</evidence>
<dbReference type="PIRSF" id="PIRSF000138">
    <property type="entry name" value="Al-hdrx_acd_dh"/>
    <property type="match status" value="1"/>
</dbReference>
<keyword evidence="3 7" id="KW-0288">FMN</keyword>
<dbReference type="SUPFAM" id="SSF51395">
    <property type="entry name" value="FMN-linked oxidoreductases"/>
    <property type="match status" value="1"/>
</dbReference>
<dbReference type="AlphaFoldDB" id="A0A433JAA3"/>
<feature type="binding site" evidence="7">
    <location>
        <position position="164"/>
    </location>
    <ligand>
        <name>FMN</name>
        <dbReference type="ChEBI" id="CHEBI:58210"/>
    </ligand>
</feature>
<evidence type="ECO:0000256" key="1">
    <source>
        <dbReference type="ARBA" id="ARBA00001917"/>
    </source>
</evidence>
<sequence length="403" mass="43109">MKKRTPAALRTAASIEDLRAEARRQIPRALFDYVDRGSYAEQTLQANRRDLDRLLLRQRVLVDVSKRSLGTTLLGEPVALPMALAPVGLCGLLHGDGEIHACRAAQAAGIPFTLSTLSIASIEDVAAAVEKPFWFQLYMWRDRGVTRSLIERAIAAKCSALVVTVDLQALAQRHADIRNGLTVPPRVTLRNALEIALRPRWALGVLRGKRRTFGNLAGHVPDADGVNGLTRWSNGQFDPGLSWADLDWIRGVWPGKLIVKGILNPDDAALAAQAGASAIVVSNHGGRQLDGTCSTIAALPPIRDRVGDTAELIVDGGIRSGQDVLRGLAAGARACMVGRAFVYGLAAAGQAGVARAIRILGRELDVSMALCGVARAADIDRRHLMSPTPPDGRPGAVRALRQC</sequence>
<dbReference type="PANTHER" id="PTHR10578:SF107">
    <property type="entry name" value="2-HYDROXYACID OXIDASE 1"/>
    <property type="match status" value="1"/>
</dbReference>
<keyword evidence="11" id="KW-1185">Reference proteome</keyword>
<dbReference type="GO" id="GO:0010181">
    <property type="term" value="F:FMN binding"/>
    <property type="evidence" value="ECO:0007669"/>
    <property type="project" value="InterPro"/>
</dbReference>
<dbReference type="GO" id="GO:0009060">
    <property type="term" value="P:aerobic respiration"/>
    <property type="evidence" value="ECO:0007669"/>
    <property type="project" value="TreeGrafter"/>
</dbReference>
<dbReference type="Pfam" id="PF01070">
    <property type="entry name" value="FMN_dh"/>
    <property type="match status" value="1"/>
</dbReference>
<feature type="binding site" evidence="7">
    <location>
        <position position="173"/>
    </location>
    <ligand>
        <name>glyoxylate</name>
        <dbReference type="ChEBI" id="CHEBI:36655"/>
    </ligand>
</feature>
<dbReference type="GO" id="GO:0005886">
    <property type="term" value="C:plasma membrane"/>
    <property type="evidence" value="ECO:0007669"/>
    <property type="project" value="TreeGrafter"/>
</dbReference>
<dbReference type="Proteomes" id="UP000280346">
    <property type="component" value="Unassembled WGS sequence"/>
</dbReference>
<dbReference type="InterPro" id="IPR037396">
    <property type="entry name" value="FMN_HAD"/>
</dbReference>
<keyword evidence="4" id="KW-0560">Oxidoreductase</keyword>
<evidence type="ECO:0000256" key="4">
    <source>
        <dbReference type="ARBA" id="ARBA00023002"/>
    </source>
</evidence>
<evidence type="ECO:0000313" key="10">
    <source>
        <dbReference type="EMBL" id="RUQ72180.1"/>
    </source>
</evidence>
<feature type="binding site" evidence="7">
    <location>
        <begin position="315"/>
        <end position="319"/>
    </location>
    <ligand>
        <name>FMN</name>
        <dbReference type="ChEBI" id="CHEBI:58210"/>
    </ligand>
</feature>
<evidence type="ECO:0000256" key="7">
    <source>
        <dbReference type="PIRSR" id="PIRSR000138-2"/>
    </source>
</evidence>
<name>A0A433JAA3_9PROT</name>
<organism evidence="10 11">
    <name type="scientific">Azospirillum doebereinerae</name>
    <dbReference type="NCBI Taxonomy" id="92933"/>
    <lineage>
        <taxon>Bacteria</taxon>
        <taxon>Pseudomonadati</taxon>
        <taxon>Pseudomonadota</taxon>
        <taxon>Alphaproteobacteria</taxon>
        <taxon>Rhodospirillales</taxon>
        <taxon>Azospirillaceae</taxon>
        <taxon>Azospirillum</taxon>
    </lineage>
</organism>
<dbReference type="InterPro" id="IPR008259">
    <property type="entry name" value="FMN_hydac_DH_AS"/>
</dbReference>
<feature type="binding site" evidence="7">
    <location>
        <position position="115"/>
    </location>
    <ligand>
        <name>FMN</name>
        <dbReference type="ChEBI" id="CHEBI:58210"/>
    </ligand>
</feature>
<dbReference type="PROSITE" id="PS51349">
    <property type="entry name" value="FMN_HYDROXY_ACID_DH_2"/>
    <property type="match status" value="1"/>
</dbReference>
<protein>
    <submittedName>
        <fullName evidence="10">Alpha-hydroxy-acid oxidizing protein</fullName>
    </submittedName>
</protein>
<feature type="active site" description="Proton acceptor" evidence="6">
    <location>
        <position position="284"/>
    </location>
</feature>
<comment type="caution">
    <text evidence="10">The sequence shown here is derived from an EMBL/GenBank/DDBJ whole genome shotgun (WGS) entry which is preliminary data.</text>
</comment>
<feature type="region of interest" description="Disordered" evidence="8">
    <location>
        <begin position="384"/>
        <end position="403"/>
    </location>
</feature>
<feature type="binding site" evidence="7">
    <location>
        <position position="138"/>
    </location>
    <ligand>
        <name>glyoxylate</name>
        <dbReference type="ChEBI" id="CHEBI:36655"/>
    </ligand>
</feature>
<feature type="domain" description="FMN hydroxy acid dehydrogenase" evidence="9">
    <location>
        <begin position="7"/>
        <end position="389"/>
    </location>
</feature>